<name>A0A366XZ81_9BACI</name>
<evidence type="ECO:0000256" key="5">
    <source>
        <dbReference type="ARBA" id="ARBA00023136"/>
    </source>
</evidence>
<evidence type="ECO:0000256" key="2">
    <source>
        <dbReference type="ARBA" id="ARBA00022448"/>
    </source>
</evidence>
<feature type="transmembrane region" description="Helical" evidence="6">
    <location>
        <begin position="270"/>
        <end position="290"/>
    </location>
</feature>
<feature type="transmembrane region" description="Helical" evidence="6">
    <location>
        <begin position="211"/>
        <end position="233"/>
    </location>
</feature>
<dbReference type="GO" id="GO:0005886">
    <property type="term" value="C:plasma membrane"/>
    <property type="evidence" value="ECO:0007669"/>
    <property type="project" value="UniProtKB-SubCell"/>
</dbReference>
<protein>
    <submittedName>
        <fullName evidence="8">MFS transporter</fullName>
    </submittedName>
</protein>
<dbReference type="Pfam" id="PF07690">
    <property type="entry name" value="MFS_1"/>
    <property type="match status" value="1"/>
</dbReference>
<dbReference type="InterPro" id="IPR052714">
    <property type="entry name" value="MFS_Exporter"/>
</dbReference>
<evidence type="ECO:0000313" key="8">
    <source>
        <dbReference type="EMBL" id="RBW70079.1"/>
    </source>
</evidence>
<accession>A0A366XZ81</accession>
<keyword evidence="4 6" id="KW-1133">Transmembrane helix</keyword>
<dbReference type="InterPro" id="IPR020846">
    <property type="entry name" value="MFS_dom"/>
</dbReference>
<feature type="transmembrane region" description="Helical" evidence="6">
    <location>
        <begin position="106"/>
        <end position="126"/>
    </location>
</feature>
<dbReference type="PANTHER" id="PTHR23531">
    <property type="entry name" value="QUINOLENE RESISTANCE PROTEIN NORA"/>
    <property type="match status" value="1"/>
</dbReference>
<feature type="transmembrane region" description="Helical" evidence="6">
    <location>
        <begin position="164"/>
        <end position="184"/>
    </location>
</feature>
<dbReference type="CDD" id="cd17489">
    <property type="entry name" value="MFS_YfcJ_like"/>
    <property type="match status" value="1"/>
</dbReference>
<dbReference type="EMBL" id="QOCW01000006">
    <property type="protein sequence ID" value="RBW70079.1"/>
    <property type="molecule type" value="Genomic_DNA"/>
</dbReference>
<evidence type="ECO:0000259" key="7">
    <source>
        <dbReference type="PROSITE" id="PS50850"/>
    </source>
</evidence>
<evidence type="ECO:0000256" key="3">
    <source>
        <dbReference type="ARBA" id="ARBA00022692"/>
    </source>
</evidence>
<dbReference type="InterPro" id="IPR011701">
    <property type="entry name" value="MFS"/>
</dbReference>
<evidence type="ECO:0000313" key="9">
    <source>
        <dbReference type="Proteomes" id="UP000253314"/>
    </source>
</evidence>
<feature type="domain" description="Major facilitator superfamily (MFS) profile" evidence="7">
    <location>
        <begin position="11"/>
        <end position="387"/>
    </location>
</feature>
<feature type="transmembrane region" description="Helical" evidence="6">
    <location>
        <begin position="296"/>
        <end position="320"/>
    </location>
</feature>
<keyword evidence="5 6" id="KW-0472">Membrane</keyword>
<dbReference type="InterPro" id="IPR036259">
    <property type="entry name" value="MFS_trans_sf"/>
</dbReference>
<dbReference type="AlphaFoldDB" id="A0A366XZ81"/>
<feature type="transmembrane region" description="Helical" evidence="6">
    <location>
        <begin position="332"/>
        <end position="358"/>
    </location>
</feature>
<dbReference type="Gene3D" id="1.20.1250.20">
    <property type="entry name" value="MFS general substrate transporter like domains"/>
    <property type="match status" value="1"/>
</dbReference>
<feature type="transmembrane region" description="Helical" evidence="6">
    <location>
        <begin position="239"/>
        <end position="258"/>
    </location>
</feature>
<keyword evidence="2" id="KW-0813">Transport</keyword>
<proteinExistence type="predicted"/>
<feature type="transmembrane region" description="Helical" evidence="6">
    <location>
        <begin position="12"/>
        <end position="35"/>
    </location>
</feature>
<feature type="transmembrane region" description="Helical" evidence="6">
    <location>
        <begin position="76"/>
        <end position="94"/>
    </location>
</feature>
<feature type="transmembrane region" description="Helical" evidence="6">
    <location>
        <begin position="138"/>
        <end position="158"/>
    </location>
</feature>
<evidence type="ECO:0000256" key="1">
    <source>
        <dbReference type="ARBA" id="ARBA00004651"/>
    </source>
</evidence>
<comment type="subcellular location">
    <subcellularLocation>
        <location evidence="1">Cell membrane</location>
        <topology evidence="1">Multi-pass membrane protein</topology>
    </subcellularLocation>
</comment>
<dbReference type="PROSITE" id="PS50850">
    <property type="entry name" value="MFS"/>
    <property type="match status" value="1"/>
</dbReference>
<dbReference type="SUPFAM" id="SSF103473">
    <property type="entry name" value="MFS general substrate transporter"/>
    <property type="match status" value="1"/>
</dbReference>
<feature type="transmembrane region" description="Helical" evidence="6">
    <location>
        <begin position="364"/>
        <end position="382"/>
    </location>
</feature>
<evidence type="ECO:0000256" key="4">
    <source>
        <dbReference type="ARBA" id="ARBA00022989"/>
    </source>
</evidence>
<comment type="caution">
    <text evidence="8">The sequence shown here is derived from an EMBL/GenBank/DDBJ whole genome shotgun (WGS) entry which is preliminary data.</text>
</comment>
<keyword evidence="3 6" id="KW-0812">Transmembrane</keyword>
<dbReference type="PANTHER" id="PTHR23531:SF2">
    <property type="entry name" value="PERMEASE"/>
    <property type="match status" value="1"/>
</dbReference>
<gene>
    <name evidence="8" type="ORF">DS031_07735</name>
</gene>
<dbReference type="GO" id="GO:0022857">
    <property type="term" value="F:transmembrane transporter activity"/>
    <property type="evidence" value="ECO:0007669"/>
    <property type="project" value="InterPro"/>
</dbReference>
<dbReference type="OrthoDB" id="9814001at2"/>
<evidence type="ECO:0000256" key="6">
    <source>
        <dbReference type="SAM" id="Phobius"/>
    </source>
</evidence>
<feature type="transmembrane region" description="Helical" evidence="6">
    <location>
        <begin position="47"/>
        <end position="64"/>
    </location>
</feature>
<keyword evidence="9" id="KW-1185">Reference proteome</keyword>
<dbReference type="Proteomes" id="UP000253314">
    <property type="component" value="Unassembled WGS sequence"/>
</dbReference>
<sequence length="402" mass="43771">MSKEALWTKEFLLITFCNLFLFIAFYYLVVTLPIYALQELNGSEAEAGLLITSFLIAAIIIRPLAGKWTITFGNRLVLFIGLFLFLVCSSLYFLPETVLGMMLVRLLHGIGFGIATTAAGGIAANVIPPSRKGEGMGYYALAFNLAVVLGPFLGLTALHKGNKVLLFGIVILCSLIALVIGLLLSNTKGSASLSTSNDKERRKFDIVEKSAVRIAVVASFFAILYSSILSFVPVYAEDIGLLQVSSYFFVVYAAVMLLSRPLTGRWLDRYGENAIVYPSIFLFAIGMFLLSSSNSVVIFLLAAALIGLGWGTLFPTFQTIAVQKVTPERSGLAISTFLSIFDLGIGIGTFLVGIVMTQMSLQSLYFYSSFIVLFGIGLYNFLHGHHRGAVKGAVYERRTHSG</sequence>
<organism evidence="8 9">
    <name type="scientific">Bacillus taeanensis</name>
    <dbReference type="NCBI Taxonomy" id="273032"/>
    <lineage>
        <taxon>Bacteria</taxon>
        <taxon>Bacillati</taxon>
        <taxon>Bacillota</taxon>
        <taxon>Bacilli</taxon>
        <taxon>Bacillales</taxon>
        <taxon>Bacillaceae</taxon>
        <taxon>Bacillus</taxon>
    </lineage>
</organism>
<dbReference type="RefSeq" id="WP_113805367.1">
    <property type="nucleotide sequence ID" value="NZ_QOCW01000006.1"/>
</dbReference>
<reference evidence="8 9" key="1">
    <citation type="submission" date="2018-07" db="EMBL/GenBank/DDBJ databases">
        <title>Lottiidibacillus patelloidae gen. nov., sp. nov., isolated from the intestinal tract of a marine limpet and the reclassification of B. taeanensis BH030017T, B. algicola KMM 3737T and B. hwajinpoensis SW-72T as genus Lottiidibacillus.</title>
        <authorList>
            <person name="Liu R."/>
            <person name="Huang Z."/>
        </authorList>
    </citation>
    <scope>NUCLEOTIDE SEQUENCE [LARGE SCALE GENOMIC DNA]</scope>
    <source>
        <strain evidence="8 9">BH030017</strain>
    </source>
</reference>